<proteinExistence type="predicted"/>
<feature type="transmembrane region" description="Helical" evidence="1">
    <location>
        <begin position="49"/>
        <end position="67"/>
    </location>
</feature>
<reference evidence="3" key="1">
    <citation type="journal article" date="2019" name="Int. J. Syst. Evol. Microbiol.">
        <title>The Global Catalogue of Microorganisms (GCM) 10K type strain sequencing project: providing services to taxonomists for standard genome sequencing and annotation.</title>
        <authorList>
            <consortium name="The Broad Institute Genomics Platform"/>
            <consortium name="The Broad Institute Genome Sequencing Center for Infectious Disease"/>
            <person name="Wu L."/>
            <person name="Ma J."/>
        </authorList>
    </citation>
    <scope>NUCLEOTIDE SEQUENCE [LARGE SCALE GENOMIC DNA]</scope>
    <source>
        <strain evidence="3">JCM 16704</strain>
    </source>
</reference>
<feature type="transmembrane region" description="Helical" evidence="1">
    <location>
        <begin position="73"/>
        <end position="94"/>
    </location>
</feature>
<dbReference type="InterPro" id="IPR025962">
    <property type="entry name" value="SdpI/YhfL"/>
</dbReference>
<accession>A0ABP7YHZ3</accession>
<comment type="caution">
    <text evidence="2">The sequence shown here is derived from an EMBL/GenBank/DDBJ whole genome shotgun (WGS) entry which is preliminary data.</text>
</comment>
<dbReference type="EMBL" id="BAAAZI010000006">
    <property type="protein sequence ID" value="GAA4136448.1"/>
    <property type="molecule type" value="Genomic_DNA"/>
</dbReference>
<keyword evidence="1" id="KW-0812">Transmembrane</keyword>
<organism evidence="2 3">
    <name type="scientific">Sphingobacterium kyonggiense</name>
    <dbReference type="NCBI Taxonomy" id="714075"/>
    <lineage>
        <taxon>Bacteria</taxon>
        <taxon>Pseudomonadati</taxon>
        <taxon>Bacteroidota</taxon>
        <taxon>Sphingobacteriia</taxon>
        <taxon>Sphingobacteriales</taxon>
        <taxon>Sphingobacteriaceae</taxon>
        <taxon>Sphingobacterium</taxon>
    </lineage>
</organism>
<dbReference type="Proteomes" id="UP001500101">
    <property type="component" value="Unassembled WGS sequence"/>
</dbReference>
<evidence type="ECO:0000313" key="2">
    <source>
        <dbReference type="EMBL" id="GAA4136448.1"/>
    </source>
</evidence>
<sequence>MVELIAFGTILFVCIYWLVFPPKKPNSIFGYRTPLSMQSLENWQFANNYAPRLLTPFIALAFILIVVHKITPFFYAEPLAVGLLFSGILLTLILTENQLRKRINNNK</sequence>
<feature type="transmembrane region" description="Helical" evidence="1">
    <location>
        <begin position="6"/>
        <end position="22"/>
    </location>
</feature>
<keyword evidence="1" id="KW-0472">Membrane</keyword>
<protein>
    <recommendedName>
        <fullName evidence="4">SdpI/YhfL family protein</fullName>
    </recommendedName>
</protein>
<evidence type="ECO:0000313" key="3">
    <source>
        <dbReference type="Proteomes" id="UP001500101"/>
    </source>
</evidence>
<evidence type="ECO:0000256" key="1">
    <source>
        <dbReference type="SAM" id="Phobius"/>
    </source>
</evidence>
<keyword evidence="1" id="KW-1133">Transmembrane helix</keyword>
<keyword evidence="3" id="KW-1185">Reference proteome</keyword>
<name>A0ABP7YHZ3_9SPHI</name>
<gene>
    <name evidence="2" type="ORF">GCM10022216_11570</name>
</gene>
<dbReference type="Pfam" id="PF13630">
    <property type="entry name" value="SdpI"/>
    <property type="match status" value="1"/>
</dbReference>
<evidence type="ECO:0008006" key="4">
    <source>
        <dbReference type="Google" id="ProtNLM"/>
    </source>
</evidence>
<dbReference type="RefSeq" id="WP_344673669.1">
    <property type="nucleotide sequence ID" value="NZ_BAAAZI010000006.1"/>
</dbReference>